<gene>
    <name evidence="15" type="primary">6049410</name>
    <name evidence="14" type="ORF">CpipJ_CPIJ015907</name>
</gene>
<dbReference type="InterPro" id="IPR002659">
    <property type="entry name" value="Glyco_trans_31"/>
</dbReference>
<reference evidence="14" key="1">
    <citation type="submission" date="2007-03" db="EMBL/GenBank/DDBJ databases">
        <title>Annotation of Culex pipiens quinquefasciatus.</title>
        <authorList>
            <consortium name="The Broad Institute Genome Sequencing Platform"/>
            <person name="Atkinson P.W."/>
            <person name="Hemingway J."/>
            <person name="Christensen B.M."/>
            <person name="Higgs S."/>
            <person name="Kodira C."/>
            <person name="Hannick L."/>
            <person name="Megy K."/>
            <person name="O'Leary S."/>
            <person name="Pearson M."/>
            <person name="Haas B.J."/>
            <person name="Mauceli E."/>
            <person name="Wortman J.R."/>
            <person name="Lee N.H."/>
            <person name="Guigo R."/>
            <person name="Stanke M."/>
            <person name="Alvarado L."/>
            <person name="Amedeo P."/>
            <person name="Antoine C.H."/>
            <person name="Arensburger P."/>
            <person name="Bidwell S.L."/>
            <person name="Crawford M."/>
            <person name="Camaro F."/>
            <person name="Devon K."/>
            <person name="Engels R."/>
            <person name="Hammond M."/>
            <person name="Howarth C."/>
            <person name="Koehrsen M."/>
            <person name="Lawson D."/>
            <person name="Montgomery P."/>
            <person name="Nene V."/>
            <person name="Nusbaum C."/>
            <person name="Puiu D."/>
            <person name="Romero-Severson J."/>
            <person name="Severson D.W."/>
            <person name="Shumway M."/>
            <person name="Sisk P."/>
            <person name="Stolte C."/>
            <person name="Zeng Q."/>
            <person name="Eisenstadt E."/>
            <person name="Fraser-Liggett C."/>
            <person name="Strausberg R."/>
            <person name="Galagan J."/>
            <person name="Birren B."/>
            <person name="Collins F.H."/>
        </authorList>
    </citation>
    <scope>NUCLEOTIDE SEQUENCE [LARGE SCALE GENOMIC DNA]</scope>
    <source>
        <strain evidence="14">JHB</strain>
    </source>
</reference>
<evidence type="ECO:0000313" key="15">
    <source>
        <dbReference type="EnsemblMetazoa" id="CPIJ015907-PA"/>
    </source>
</evidence>
<feature type="domain" description="PiggyBac transposable element-derived protein" evidence="13">
    <location>
        <begin position="336"/>
        <end position="482"/>
    </location>
</feature>
<feature type="region of interest" description="Disordered" evidence="12">
    <location>
        <begin position="275"/>
        <end position="299"/>
    </location>
</feature>
<evidence type="ECO:0000256" key="5">
    <source>
        <dbReference type="ARBA" id="ARBA00022692"/>
    </source>
</evidence>
<keyword evidence="5" id="KW-0812">Transmembrane</keyword>
<comment type="subcellular location">
    <subcellularLocation>
        <location evidence="1 11">Golgi apparatus membrane</location>
        <topology evidence="1 11">Single-pass type II membrane protein</topology>
    </subcellularLocation>
</comment>
<keyword evidence="9" id="KW-0472">Membrane</keyword>
<keyword evidence="6" id="KW-0735">Signal-anchor</keyword>
<evidence type="ECO:0000313" key="16">
    <source>
        <dbReference type="Proteomes" id="UP000002320"/>
    </source>
</evidence>
<dbReference type="InParanoid" id="B0X951"/>
<dbReference type="GO" id="GO:0016758">
    <property type="term" value="F:hexosyltransferase activity"/>
    <property type="evidence" value="ECO:0007669"/>
    <property type="project" value="InterPro"/>
</dbReference>
<accession>B0X951</accession>
<organism>
    <name type="scientific">Culex quinquefasciatus</name>
    <name type="common">Southern house mosquito</name>
    <name type="synonym">Culex pungens</name>
    <dbReference type="NCBI Taxonomy" id="7176"/>
    <lineage>
        <taxon>Eukaryota</taxon>
        <taxon>Metazoa</taxon>
        <taxon>Ecdysozoa</taxon>
        <taxon>Arthropoda</taxon>
        <taxon>Hexapoda</taxon>
        <taxon>Insecta</taxon>
        <taxon>Pterygota</taxon>
        <taxon>Neoptera</taxon>
        <taxon>Endopterygota</taxon>
        <taxon>Diptera</taxon>
        <taxon>Nematocera</taxon>
        <taxon>Culicoidea</taxon>
        <taxon>Culicidae</taxon>
        <taxon>Culicinae</taxon>
        <taxon>Culicini</taxon>
        <taxon>Culex</taxon>
        <taxon>Culex</taxon>
    </lineage>
</organism>
<dbReference type="Pfam" id="PF01762">
    <property type="entry name" value="Galactosyl_T"/>
    <property type="match status" value="1"/>
</dbReference>
<evidence type="ECO:0000313" key="14">
    <source>
        <dbReference type="EMBL" id="EDS42957.1"/>
    </source>
</evidence>
<dbReference type="KEGG" id="cqu:CpipJ_CPIJ015907"/>
<dbReference type="VEuPathDB" id="VectorBase:CQUJHB001533"/>
<evidence type="ECO:0000256" key="1">
    <source>
        <dbReference type="ARBA" id="ARBA00004323"/>
    </source>
</evidence>
<dbReference type="VEuPathDB" id="VectorBase:CPIJ015907"/>
<dbReference type="EC" id="2.4.1.-" evidence="11"/>
<dbReference type="GO" id="GO:0000139">
    <property type="term" value="C:Golgi membrane"/>
    <property type="evidence" value="ECO:0007669"/>
    <property type="project" value="UniProtKB-SubCell"/>
</dbReference>
<evidence type="ECO:0000256" key="8">
    <source>
        <dbReference type="ARBA" id="ARBA00023034"/>
    </source>
</evidence>
<proteinExistence type="inferred from homology"/>
<dbReference type="Pfam" id="PF13843">
    <property type="entry name" value="DDE_Tnp_1_7"/>
    <property type="match status" value="1"/>
</dbReference>
<protein>
    <recommendedName>
        <fullName evidence="11">Hexosyltransferase</fullName>
        <ecNumber evidence="11">2.4.1.-</ecNumber>
    </recommendedName>
</protein>
<name>B0X951_CULQU</name>
<evidence type="ECO:0000256" key="12">
    <source>
        <dbReference type="SAM" id="MobiDB-lite"/>
    </source>
</evidence>
<dbReference type="eggNOG" id="KOG2287">
    <property type="taxonomic scope" value="Eukaryota"/>
</dbReference>
<evidence type="ECO:0000256" key="4">
    <source>
        <dbReference type="ARBA" id="ARBA00022679"/>
    </source>
</evidence>
<dbReference type="EnsemblMetazoa" id="CPIJ015907-RA">
    <property type="protein sequence ID" value="CPIJ015907-PA"/>
    <property type="gene ID" value="CPIJ015907"/>
</dbReference>
<keyword evidence="16" id="KW-1185">Reference proteome</keyword>
<dbReference type="OrthoDB" id="7787313at2759"/>
<keyword evidence="7" id="KW-1133">Transmembrane helix</keyword>
<dbReference type="VEuPathDB" id="VectorBase:CQUJHB012647"/>
<evidence type="ECO:0000259" key="13">
    <source>
        <dbReference type="Pfam" id="PF13843"/>
    </source>
</evidence>
<dbReference type="InterPro" id="IPR029526">
    <property type="entry name" value="PGBD"/>
</dbReference>
<dbReference type="GO" id="GO:0006493">
    <property type="term" value="P:protein O-linked glycosylation"/>
    <property type="evidence" value="ECO:0007669"/>
    <property type="project" value="TreeGrafter"/>
</dbReference>
<evidence type="ECO:0000256" key="7">
    <source>
        <dbReference type="ARBA" id="ARBA00022989"/>
    </source>
</evidence>
<evidence type="ECO:0000256" key="2">
    <source>
        <dbReference type="ARBA" id="ARBA00008661"/>
    </source>
</evidence>
<keyword evidence="10" id="KW-0325">Glycoprotein</keyword>
<dbReference type="EMBL" id="DS232520">
    <property type="protein sequence ID" value="EDS42957.1"/>
    <property type="molecule type" value="Genomic_DNA"/>
</dbReference>
<comment type="similarity">
    <text evidence="2 11">Belongs to the glycosyltransferase 31 family.</text>
</comment>
<evidence type="ECO:0000256" key="6">
    <source>
        <dbReference type="ARBA" id="ARBA00022968"/>
    </source>
</evidence>
<reference evidence="15" key="2">
    <citation type="submission" date="2021-02" db="UniProtKB">
        <authorList>
            <consortium name="EnsemblMetazoa"/>
        </authorList>
    </citation>
    <scope>IDENTIFICATION</scope>
    <source>
        <strain evidence="15">JHB</strain>
    </source>
</reference>
<evidence type="ECO:0000256" key="9">
    <source>
        <dbReference type="ARBA" id="ARBA00023136"/>
    </source>
</evidence>
<dbReference type="Proteomes" id="UP000002320">
    <property type="component" value="Unassembled WGS sequence"/>
</dbReference>
<keyword evidence="8 11" id="KW-0333">Golgi apparatus</keyword>
<dbReference type="FunFam" id="3.90.550.50:FF:000001">
    <property type="entry name" value="Hexosyltransferase"/>
    <property type="match status" value="1"/>
</dbReference>
<dbReference type="HOGENOM" id="CLU_566534_0_0_1"/>
<dbReference type="AlphaFoldDB" id="B0X951"/>
<sequence length="482" mass="55853">MSSEVTCNVTNYLTLDNKAKYYYEKGHSNNTEAYERICPDDGEPVQLLILIATAPVNYAKRMAIRQTWGGHYGLRRDVAVGFMLGRTKNPFIERSLRNENHLYGDMIMGNFIDRPRNVTLKTVSMLEWTLKYCSKVNYLLKANDDAFINVGKLLEFVGSLLHEERSIYGQLNVCSKPVRSGKTKNQVSWRDFSGLFYPPFLSGTSYLLSSDVIPELYYQSLNTSFFRLEDVFLTGMVAETLGIRRVDTKEFGNVWMPWVSPCKLRKTIALEATVSDLPSEDDESNQSASSGTSESDEDFVARNGVRWRKKPDKKAFRGEFDQCNHGLTDHSKDFKTAQDAFELFMSVGMLGIMVKYTNMHARSKRRKWNDVTVPEMRAFIAVLIGAGRLHMNDVNTNILWSSDDVWAPRFFKLAMARDRFKDIFNFWRFDDRKTRKRRFRKSKNKLEPVRLIYDDFVKRCIRNYNPGSNLTIDERLCVFRGK</sequence>
<evidence type="ECO:0000256" key="3">
    <source>
        <dbReference type="ARBA" id="ARBA00022676"/>
    </source>
</evidence>
<dbReference type="PANTHER" id="PTHR11214:SF379">
    <property type="entry name" value="HEXOSYLTRANSFERASE-RELATED"/>
    <property type="match status" value="1"/>
</dbReference>
<dbReference type="Gene3D" id="3.90.550.50">
    <property type="match status" value="1"/>
</dbReference>
<evidence type="ECO:0000256" key="10">
    <source>
        <dbReference type="ARBA" id="ARBA00023180"/>
    </source>
</evidence>
<keyword evidence="3 11" id="KW-0328">Glycosyltransferase</keyword>
<dbReference type="PANTHER" id="PTHR11214">
    <property type="entry name" value="BETA-1,3-N-ACETYLGLUCOSAMINYLTRANSFERASE"/>
    <property type="match status" value="1"/>
</dbReference>
<keyword evidence="4" id="KW-0808">Transferase</keyword>
<evidence type="ECO:0000256" key="11">
    <source>
        <dbReference type="RuleBase" id="RU363063"/>
    </source>
</evidence>